<reference evidence="1" key="1">
    <citation type="journal article" date="2023" name="Science">
        <title>Genome structures resolve the early diversification of teleost fishes.</title>
        <authorList>
            <person name="Parey E."/>
            <person name="Louis A."/>
            <person name="Montfort J."/>
            <person name="Bouchez O."/>
            <person name="Roques C."/>
            <person name="Iampietro C."/>
            <person name="Lluch J."/>
            <person name="Castinel A."/>
            <person name="Donnadieu C."/>
            <person name="Desvignes T."/>
            <person name="Floi Bucao C."/>
            <person name="Jouanno E."/>
            <person name="Wen M."/>
            <person name="Mejri S."/>
            <person name="Dirks R."/>
            <person name="Jansen H."/>
            <person name="Henkel C."/>
            <person name="Chen W.J."/>
            <person name="Zahm M."/>
            <person name="Cabau C."/>
            <person name="Klopp C."/>
            <person name="Thompson A.W."/>
            <person name="Robinson-Rechavi M."/>
            <person name="Braasch I."/>
            <person name="Lecointre G."/>
            <person name="Bobe J."/>
            <person name="Postlethwait J.H."/>
            <person name="Berthelot C."/>
            <person name="Roest Crollius H."/>
            <person name="Guiguen Y."/>
        </authorList>
    </citation>
    <scope>NUCLEOTIDE SEQUENCE</scope>
    <source>
        <strain evidence="1">Concon-B</strain>
    </source>
</reference>
<evidence type="ECO:0000313" key="1">
    <source>
        <dbReference type="EMBL" id="KAJ8274803.1"/>
    </source>
</evidence>
<sequence length="87" mass="9591">MQLSNQPIVWQQCNEYNHVDTDQELQLMFTSTIRMGKDFDLSDRGMIVGGRQGGLTISKTADLLGFLRTPVSRAGPAHPVALKDLGC</sequence>
<name>A0A9Q1DLX4_CONCO</name>
<dbReference type="OrthoDB" id="10045182at2759"/>
<dbReference type="EMBL" id="JAFJMO010000006">
    <property type="protein sequence ID" value="KAJ8274803.1"/>
    <property type="molecule type" value="Genomic_DNA"/>
</dbReference>
<dbReference type="Proteomes" id="UP001152803">
    <property type="component" value="Unassembled WGS sequence"/>
</dbReference>
<accession>A0A9Q1DLX4</accession>
<proteinExistence type="predicted"/>
<gene>
    <name evidence="1" type="ORF">COCON_G00094280</name>
</gene>
<organism evidence="1 2">
    <name type="scientific">Conger conger</name>
    <name type="common">Conger eel</name>
    <name type="synonym">Muraena conger</name>
    <dbReference type="NCBI Taxonomy" id="82655"/>
    <lineage>
        <taxon>Eukaryota</taxon>
        <taxon>Metazoa</taxon>
        <taxon>Chordata</taxon>
        <taxon>Craniata</taxon>
        <taxon>Vertebrata</taxon>
        <taxon>Euteleostomi</taxon>
        <taxon>Actinopterygii</taxon>
        <taxon>Neopterygii</taxon>
        <taxon>Teleostei</taxon>
        <taxon>Anguilliformes</taxon>
        <taxon>Congridae</taxon>
        <taxon>Conger</taxon>
    </lineage>
</organism>
<dbReference type="AlphaFoldDB" id="A0A9Q1DLX4"/>
<evidence type="ECO:0000313" key="2">
    <source>
        <dbReference type="Proteomes" id="UP001152803"/>
    </source>
</evidence>
<protein>
    <submittedName>
        <fullName evidence="1">Uncharacterized protein</fullName>
    </submittedName>
</protein>
<comment type="caution">
    <text evidence="1">The sequence shown here is derived from an EMBL/GenBank/DDBJ whole genome shotgun (WGS) entry which is preliminary data.</text>
</comment>
<keyword evidence="2" id="KW-1185">Reference proteome</keyword>